<dbReference type="InterPro" id="IPR011990">
    <property type="entry name" value="TPR-like_helical_dom_sf"/>
</dbReference>
<dbReference type="Gene3D" id="1.25.40.10">
    <property type="entry name" value="Tetratricopeptide repeat domain"/>
    <property type="match status" value="1"/>
</dbReference>
<dbReference type="PROSITE" id="PS50076">
    <property type="entry name" value="DNAJ_2"/>
    <property type="match status" value="1"/>
</dbReference>
<dbReference type="Gene3D" id="1.10.287.110">
    <property type="entry name" value="DnaJ domain"/>
    <property type="match status" value="1"/>
</dbReference>
<dbReference type="PANTHER" id="PTHR44360">
    <property type="entry name" value="DNAJ HOMOLOG SUBFAMILY B MEMBER 9"/>
    <property type="match status" value="1"/>
</dbReference>
<dbReference type="InterPro" id="IPR001623">
    <property type="entry name" value="DnaJ_domain"/>
</dbReference>
<proteinExistence type="predicted"/>
<dbReference type="GO" id="GO:0036503">
    <property type="term" value="P:ERAD pathway"/>
    <property type="evidence" value="ECO:0007669"/>
    <property type="project" value="TreeGrafter"/>
</dbReference>
<dbReference type="Pfam" id="PF00226">
    <property type="entry name" value="DnaJ"/>
    <property type="match status" value="1"/>
</dbReference>
<protein>
    <submittedName>
        <fullName evidence="4">Heat shock protein dnaJ</fullName>
    </submittedName>
</protein>
<evidence type="ECO:0000256" key="2">
    <source>
        <dbReference type="ARBA" id="ARBA00023186"/>
    </source>
</evidence>
<dbReference type="SMART" id="SM00271">
    <property type="entry name" value="DnaJ"/>
    <property type="match status" value="1"/>
</dbReference>
<keyword evidence="2" id="KW-0143">Chaperone</keyword>
<accession>E7GCH1</accession>
<dbReference type="GeneID" id="78228048"/>
<evidence type="ECO:0000313" key="4">
    <source>
        <dbReference type="EMBL" id="EFW04180.1"/>
    </source>
</evidence>
<dbReference type="GO" id="GO:0006260">
    <property type="term" value="P:DNA replication"/>
    <property type="evidence" value="ECO:0007669"/>
    <property type="project" value="UniProtKB-KW"/>
</dbReference>
<keyword evidence="1" id="KW-0235">DNA replication</keyword>
<dbReference type="STRING" id="100884.GCA_000269565_00115"/>
<reference evidence="4 5" key="1">
    <citation type="submission" date="2010-12" db="EMBL/GenBank/DDBJ databases">
        <title>The Genome Sequence of Coprobacillus sp. strain 29_1.</title>
        <authorList>
            <consortium name="The Broad Institute Genome Sequencing Platform"/>
            <person name="Earl A."/>
            <person name="Ward D."/>
            <person name="Feldgarden M."/>
            <person name="Gevers D."/>
            <person name="Daigneault M."/>
            <person name="Sibley C.D."/>
            <person name="White A."/>
            <person name="Strauss J."/>
            <person name="Allen-Vercoe E."/>
            <person name="Young S.K."/>
            <person name="Zeng Q."/>
            <person name="Gargeya S."/>
            <person name="Fitzgerald M."/>
            <person name="Haas B."/>
            <person name="Abouelleil A."/>
            <person name="Alvarado L."/>
            <person name="Arachchi H.M."/>
            <person name="Berlin A."/>
            <person name="Brown A."/>
            <person name="Chapman S.B."/>
            <person name="Chen Z."/>
            <person name="Dunbar C."/>
            <person name="Freedman E."/>
            <person name="Gearin G."/>
            <person name="Gellesch M."/>
            <person name="Goldberg J."/>
            <person name="Griggs A."/>
            <person name="Gujja S."/>
            <person name="Heilman E."/>
            <person name="Heiman D."/>
            <person name="Howarth C."/>
            <person name="Larson L."/>
            <person name="Lui A."/>
            <person name="MacDonald P.J.P."/>
            <person name="Mehta T."/>
            <person name="Montmayeur A."/>
            <person name="Murphy C."/>
            <person name="Neiman D."/>
            <person name="Pearson M."/>
            <person name="Priest M."/>
            <person name="Roberts A."/>
            <person name="Saif S."/>
            <person name="Shea T."/>
            <person name="Shenoy N."/>
            <person name="Sisk P."/>
            <person name="Stolte C."/>
            <person name="Sykes S."/>
            <person name="White J."/>
            <person name="Yandava C."/>
            <person name="Nusbaum C."/>
            <person name="Birren B."/>
        </authorList>
    </citation>
    <scope>NUCLEOTIDE SEQUENCE [LARGE SCALE GENOMIC DNA]</scope>
    <source>
        <strain evidence="4 5">29_1</strain>
    </source>
</reference>
<dbReference type="AlphaFoldDB" id="E7GCH1"/>
<name>E7GCH1_9FIRM</name>
<gene>
    <name evidence="4" type="ORF">HMPREF9488_02463</name>
</gene>
<keyword evidence="4" id="KW-0346">Stress response</keyword>
<organism evidence="4 5">
    <name type="scientific">Coprobacillus cateniformis</name>
    <dbReference type="NCBI Taxonomy" id="100884"/>
    <lineage>
        <taxon>Bacteria</taxon>
        <taxon>Bacillati</taxon>
        <taxon>Bacillota</taxon>
        <taxon>Erysipelotrichia</taxon>
        <taxon>Erysipelotrichales</taxon>
        <taxon>Coprobacillaceae</taxon>
        <taxon>Coprobacillus</taxon>
    </lineage>
</organism>
<evidence type="ECO:0000313" key="5">
    <source>
        <dbReference type="Proteomes" id="UP000003157"/>
    </source>
</evidence>
<dbReference type="CDD" id="cd06257">
    <property type="entry name" value="DnaJ"/>
    <property type="match status" value="1"/>
</dbReference>
<dbReference type="GO" id="GO:0051787">
    <property type="term" value="F:misfolded protein binding"/>
    <property type="evidence" value="ECO:0007669"/>
    <property type="project" value="TreeGrafter"/>
</dbReference>
<dbReference type="Proteomes" id="UP000003157">
    <property type="component" value="Unassembled WGS sequence"/>
</dbReference>
<dbReference type="GO" id="GO:0051087">
    <property type="term" value="F:protein-folding chaperone binding"/>
    <property type="evidence" value="ECO:0007669"/>
    <property type="project" value="TreeGrafter"/>
</dbReference>
<evidence type="ECO:0000256" key="1">
    <source>
        <dbReference type="ARBA" id="ARBA00022705"/>
    </source>
</evidence>
<dbReference type="HOGENOM" id="CLU_083841_1_0_9"/>
<dbReference type="EMBL" id="ADKX01000039">
    <property type="protein sequence ID" value="EFW04180.1"/>
    <property type="molecule type" value="Genomic_DNA"/>
</dbReference>
<dbReference type="PANTHER" id="PTHR44360:SF1">
    <property type="entry name" value="DNAJ HOMOLOG SUBFAMILY B MEMBER 9"/>
    <property type="match status" value="1"/>
</dbReference>
<dbReference type="RefSeq" id="WP_008789551.1">
    <property type="nucleotide sequence ID" value="NZ_AKCB01000001.1"/>
</dbReference>
<sequence length="204" mass="22915">MDPYQVLGVSSSASDDEVKKAYRELSKKYHPDANINSVHQAEYTEKFKQVQNAYKTIMDGRKRGFTNQNYGGTQANGQSGQSTYQYNGNEQAAFNDAAAYINARRFQDALNVLEQLRTRNAMWFYYSAVAMNGIGNNITALEYAQTAAQMEPGNLQYLFLVQQLQSSQGQYRTGQQTYGSPYAGMANCCYSILMFQLCSACCCR</sequence>
<evidence type="ECO:0000259" key="3">
    <source>
        <dbReference type="PROSITE" id="PS50076"/>
    </source>
</evidence>
<dbReference type="eggNOG" id="COG0484">
    <property type="taxonomic scope" value="Bacteria"/>
</dbReference>
<feature type="domain" description="J" evidence="3">
    <location>
        <begin position="2"/>
        <end position="70"/>
    </location>
</feature>
<keyword evidence="5" id="KW-1185">Reference proteome</keyword>
<dbReference type="PRINTS" id="PR00625">
    <property type="entry name" value="JDOMAIN"/>
</dbReference>
<dbReference type="InterPro" id="IPR036869">
    <property type="entry name" value="J_dom_sf"/>
</dbReference>
<dbReference type="OrthoDB" id="9779889at2"/>
<dbReference type="InterPro" id="IPR051948">
    <property type="entry name" value="Hsp70_co-chaperone_J-domain"/>
</dbReference>
<dbReference type="SUPFAM" id="SSF48452">
    <property type="entry name" value="TPR-like"/>
    <property type="match status" value="1"/>
</dbReference>
<comment type="caution">
    <text evidence="4">The sequence shown here is derived from an EMBL/GenBank/DDBJ whole genome shotgun (WGS) entry which is preliminary data.</text>
</comment>
<dbReference type="SUPFAM" id="SSF46565">
    <property type="entry name" value="Chaperone J-domain"/>
    <property type="match status" value="1"/>
</dbReference>